<comment type="caution">
    <text evidence="1">The sequence shown here is derived from an EMBL/GenBank/DDBJ whole genome shotgun (WGS) entry which is preliminary data.</text>
</comment>
<dbReference type="EMBL" id="JAHRIO010030403">
    <property type="protein sequence ID" value="MEQ2167831.1"/>
    <property type="molecule type" value="Genomic_DNA"/>
</dbReference>
<proteinExistence type="predicted"/>
<dbReference type="Proteomes" id="UP001476798">
    <property type="component" value="Unassembled WGS sequence"/>
</dbReference>
<keyword evidence="2" id="KW-1185">Reference proteome</keyword>
<protein>
    <submittedName>
        <fullName evidence="1">Uncharacterized protein</fullName>
    </submittedName>
</protein>
<name>A0ABV0N9V2_9TELE</name>
<sequence>MVPANPNVNGVRRKFDKQSWSWKSCNNTATSSNLSALTALRGLCSNTITLSCLRPLALSVTASNLTPASAVSPVAEVLHL</sequence>
<reference evidence="1 2" key="1">
    <citation type="submission" date="2021-06" db="EMBL/GenBank/DDBJ databases">
        <authorList>
            <person name="Palmer J.M."/>
        </authorList>
    </citation>
    <scope>NUCLEOTIDE SEQUENCE [LARGE SCALE GENOMIC DNA]</scope>
    <source>
        <strain evidence="1 2">GA_2019</strain>
        <tissue evidence="1">Muscle</tissue>
    </source>
</reference>
<accession>A0ABV0N9V2</accession>
<gene>
    <name evidence="1" type="ORF">GOODEAATRI_007998</name>
</gene>
<evidence type="ECO:0000313" key="1">
    <source>
        <dbReference type="EMBL" id="MEQ2167831.1"/>
    </source>
</evidence>
<evidence type="ECO:0000313" key="2">
    <source>
        <dbReference type="Proteomes" id="UP001476798"/>
    </source>
</evidence>
<organism evidence="1 2">
    <name type="scientific">Goodea atripinnis</name>
    <dbReference type="NCBI Taxonomy" id="208336"/>
    <lineage>
        <taxon>Eukaryota</taxon>
        <taxon>Metazoa</taxon>
        <taxon>Chordata</taxon>
        <taxon>Craniata</taxon>
        <taxon>Vertebrata</taxon>
        <taxon>Euteleostomi</taxon>
        <taxon>Actinopterygii</taxon>
        <taxon>Neopterygii</taxon>
        <taxon>Teleostei</taxon>
        <taxon>Neoteleostei</taxon>
        <taxon>Acanthomorphata</taxon>
        <taxon>Ovalentaria</taxon>
        <taxon>Atherinomorphae</taxon>
        <taxon>Cyprinodontiformes</taxon>
        <taxon>Goodeidae</taxon>
        <taxon>Goodea</taxon>
    </lineage>
</organism>